<evidence type="ECO:0000313" key="2">
    <source>
        <dbReference type="EMBL" id="KAL3792556.1"/>
    </source>
</evidence>
<gene>
    <name evidence="2" type="ORF">HJC23_005526</name>
</gene>
<feature type="compositionally biased region" description="Basic and acidic residues" evidence="1">
    <location>
        <begin position="50"/>
        <end position="68"/>
    </location>
</feature>
<dbReference type="Proteomes" id="UP001516023">
    <property type="component" value="Unassembled WGS sequence"/>
</dbReference>
<feature type="compositionally biased region" description="Basic and acidic residues" evidence="1">
    <location>
        <begin position="916"/>
        <end position="925"/>
    </location>
</feature>
<dbReference type="PANTHER" id="PTHR13265">
    <property type="entry name" value="THO COMPLEX SUBUNIT 1"/>
    <property type="match status" value="1"/>
</dbReference>
<organism evidence="2 3">
    <name type="scientific">Cyclotella cryptica</name>
    <dbReference type="NCBI Taxonomy" id="29204"/>
    <lineage>
        <taxon>Eukaryota</taxon>
        <taxon>Sar</taxon>
        <taxon>Stramenopiles</taxon>
        <taxon>Ochrophyta</taxon>
        <taxon>Bacillariophyta</taxon>
        <taxon>Coscinodiscophyceae</taxon>
        <taxon>Thalassiosirophycidae</taxon>
        <taxon>Stephanodiscales</taxon>
        <taxon>Stephanodiscaceae</taxon>
        <taxon>Cyclotella</taxon>
    </lineage>
</organism>
<protein>
    <submittedName>
        <fullName evidence="2">Uncharacterized protein</fullName>
    </submittedName>
</protein>
<dbReference type="InterPro" id="IPR021861">
    <property type="entry name" value="THO_THOC1"/>
</dbReference>
<accession>A0ABD3PYY2</accession>
<feature type="compositionally biased region" description="Gly residues" evidence="1">
    <location>
        <begin position="902"/>
        <end position="912"/>
    </location>
</feature>
<evidence type="ECO:0000313" key="3">
    <source>
        <dbReference type="Proteomes" id="UP001516023"/>
    </source>
</evidence>
<sequence>MDVDMPDPLSPPAPSANGNTDILTSLSEPLRSYALTAFPPDIDDDNNSDGDMRRQEGSKDDDDKSKSIASRRLDGLEISLRSHALHLVEELMQQADDSAEFHTALETLLHFLKDVTFFTVDLVQLVAASNDNTRSKLPQSYSNATAQIFLRIPMTLLSDMTAALPISTVQRLWSSVPNWSPFHPRSGYVSHLCHPSTFIPLNKMLLLRICNHLLKCCSNRDVDAEFAGSVMTTLAHVFPLSERSAMNVLGSFNVDNVTGWEGEEEFQRGRRLRGVAVAGEGSGGQGEESMEVDDESGGGTAAEVGNPMGYDFYSTFWGVQKVFTDPPGTILSPNGGFEAFENFIKHIKTILAAFESTPAIASSTSKIASSLEGVTHYKYLTSSQLLHLQLKDPEIRTQFLTQLIILLAHLNSPSVTLPTPPISSTPGSNPSKLNAQLKQTQMNQLSELEKRTQQLLKSIKPEGKVTYEQSVPANGAKIVSSHDIRNILSGKKRKASAIAPGTNDIIGINTNLPNVMSTIKKSLPTLDVYLEPYVEALDPEAEVDAEYHPGNDKVYCWRALRLLARSQEGEGQLHRFIHLSRKDGSFEGIVRGMWKEDKGEEIPGSYVEIDDEEFQFKSKGRKTYRVGTPEVDEAAKKEKMSEFEKAAMEVEEEMLNEPEGKATASDESEKVQADDNTKTEIDDKNGSNGERAKKDEGDTTGDGDGEKATAGNAEDAMVDNNADKEAKEADKDVASKTKGQVNADVPSEEATAPDNICEESTVKEPKESDSKEDPTTESKSTPKEKTATELQHSKDSPAQKENSVKGEPTPPSVSVSKTATRPEHEKPNPSTNHDNGGKDREPSISKESKPKDQPIKPAAKFVPRDQIRQKQHQNKIDQSETKQKQHQDYAKDHPSATAGANAGSGTGSGRDTGGAQDRRGPDARRGPPHHQYHQRGGRYGNKEESHIPVEKSHESSGAGGGSDARDKRNDRYHNAPSQGGGRGSGWQPPSQGGRGGGGRQGNRGHSRDDRRGGRGRR</sequence>
<keyword evidence="3" id="KW-1185">Reference proteome</keyword>
<feature type="region of interest" description="Disordered" evidence="1">
    <location>
        <begin position="649"/>
        <end position="1017"/>
    </location>
</feature>
<feature type="compositionally biased region" description="Basic and acidic residues" evidence="1">
    <location>
        <begin position="1005"/>
        <end position="1017"/>
    </location>
</feature>
<feature type="region of interest" description="Disordered" evidence="1">
    <location>
        <begin position="1"/>
        <end position="24"/>
    </location>
</feature>
<evidence type="ECO:0000256" key="1">
    <source>
        <dbReference type="SAM" id="MobiDB-lite"/>
    </source>
</evidence>
<dbReference type="EMBL" id="JABMIG020000100">
    <property type="protein sequence ID" value="KAL3792556.1"/>
    <property type="molecule type" value="Genomic_DNA"/>
</dbReference>
<proteinExistence type="predicted"/>
<reference evidence="2 3" key="1">
    <citation type="journal article" date="2020" name="G3 (Bethesda)">
        <title>Improved Reference Genome for Cyclotella cryptica CCMP332, a Model for Cell Wall Morphogenesis, Salinity Adaptation, and Lipid Production in Diatoms (Bacillariophyta).</title>
        <authorList>
            <person name="Roberts W.R."/>
            <person name="Downey K.M."/>
            <person name="Ruck E.C."/>
            <person name="Traller J.C."/>
            <person name="Alverson A.J."/>
        </authorList>
    </citation>
    <scope>NUCLEOTIDE SEQUENCE [LARGE SCALE GENOMIC DNA]</scope>
    <source>
        <strain evidence="2 3">CCMP332</strain>
    </source>
</reference>
<dbReference type="AlphaFoldDB" id="A0ABD3PYY2"/>
<feature type="compositionally biased region" description="Basic residues" evidence="1">
    <location>
        <begin position="926"/>
        <end position="936"/>
    </location>
</feature>
<feature type="compositionally biased region" description="Basic and acidic residues" evidence="1">
    <location>
        <begin position="667"/>
        <end position="697"/>
    </location>
</feature>
<feature type="compositionally biased region" description="Basic and acidic residues" evidence="1">
    <location>
        <begin position="963"/>
        <end position="973"/>
    </location>
</feature>
<dbReference type="Pfam" id="PF11957">
    <property type="entry name" value="efThoc1"/>
    <property type="match status" value="1"/>
</dbReference>
<feature type="compositionally biased region" description="Basic and acidic residues" evidence="1">
    <location>
        <begin position="862"/>
        <end position="894"/>
    </location>
</feature>
<feature type="compositionally biased region" description="Gly residues" evidence="1">
    <location>
        <begin position="992"/>
        <end position="1001"/>
    </location>
</feature>
<feature type="compositionally biased region" description="Basic and acidic residues" evidence="1">
    <location>
        <begin position="940"/>
        <end position="954"/>
    </location>
</feature>
<name>A0ABD3PYY2_9STRA</name>
<feature type="compositionally biased region" description="Basic and acidic residues" evidence="1">
    <location>
        <begin position="835"/>
        <end position="854"/>
    </location>
</feature>
<feature type="compositionally biased region" description="Basic and acidic residues" evidence="1">
    <location>
        <begin position="760"/>
        <end position="804"/>
    </location>
</feature>
<feature type="region of interest" description="Disordered" evidence="1">
    <location>
        <begin position="278"/>
        <end position="301"/>
    </location>
</feature>
<comment type="caution">
    <text evidence="2">The sequence shown here is derived from an EMBL/GenBank/DDBJ whole genome shotgun (WGS) entry which is preliminary data.</text>
</comment>
<feature type="compositionally biased region" description="Basic and acidic residues" evidence="1">
    <location>
        <begin position="721"/>
        <end position="735"/>
    </location>
</feature>
<dbReference type="PANTHER" id="PTHR13265:SF0">
    <property type="entry name" value="HPR1"/>
    <property type="match status" value="1"/>
</dbReference>
<feature type="region of interest" description="Disordered" evidence="1">
    <location>
        <begin position="36"/>
        <end position="68"/>
    </location>
</feature>